<accession>A0ABW2H603</accession>
<keyword evidence="3" id="KW-1185">Reference proteome</keyword>
<sequence>MAGAYTLARTLAEHRDHPGARLVTGWQRLRLGRADRSAPHAHGRFGLGLETAGAGEDL</sequence>
<dbReference type="Proteomes" id="UP001596392">
    <property type="component" value="Unassembled WGS sequence"/>
</dbReference>
<proteinExistence type="predicted"/>
<feature type="region of interest" description="Disordered" evidence="1">
    <location>
        <begin position="37"/>
        <end position="58"/>
    </location>
</feature>
<dbReference type="RefSeq" id="WP_376810401.1">
    <property type="nucleotide sequence ID" value="NZ_JBHTAC010000062.1"/>
</dbReference>
<evidence type="ECO:0000256" key="1">
    <source>
        <dbReference type="SAM" id="MobiDB-lite"/>
    </source>
</evidence>
<comment type="caution">
    <text evidence="2">The sequence shown here is derived from an EMBL/GenBank/DDBJ whole genome shotgun (WGS) entry which is preliminary data.</text>
</comment>
<gene>
    <name evidence="2" type="ORF">ACFQO7_34915</name>
</gene>
<evidence type="ECO:0000313" key="3">
    <source>
        <dbReference type="Proteomes" id="UP001596392"/>
    </source>
</evidence>
<dbReference type="EMBL" id="JBHTAC010000062">
    <property type="protein sequence ID" value="MFC7247685.1"/>
    <property type="molecule type" value="Genomic_DNA"/>
</dbReference>
<name>A0ABW2H603_9ACTN</name>
<organism evidence="2 3">
    <name type="scientific">Catellatospora aurea</name>
    <dbReference type="NCBI Taxonomy" id="1337874"/>
    <lineage>
        <taxon>Bacteria</taxon>
        <taxon>Bacillati</taxon>
        <taxon>Actinomycetota</taxon>
        <taxon>Actinomycetes</taxon>
        <taxon>Micromonosporales</taxon>
        <taxon>Micromonosporaceae</taxon>
        <taxon>Catellatospora</taxon>
    </lineage>
</organism>
<evidence type="ECO:0000313" key="2">
    <source>
        <dbReference type="EMBL" id="MFC7247685.1"/>
    </source>
</evidence>
<protein>
    <submittedName>
        <fullName evidence="2">Uncharacterized protein</fullName>
    </submittedName>
</protein>
<reference evidence="3" key="1">
    <citation type="journal article" date="2019" name="Int. J. Syst. Evol. Microbiol.">
        <title>The Global Catalogue of Microorganisms (GCM) 10K type strain sequencing project: providing services to taxonomists for standard genome sequencing and annotation.</title>
        <authorList>
            <consortium name="The Broad Institute Genomics Platform"/>
            <consortium name="The Broad Institute Genome Sequencing Center for Infectious Disease"/>
            <person name="Wu L."/>
            <person name="Ma J."/>
        </authorList>
    </citation>
    <scope>NUCLEOTIDE SEQUENCE [LARGE SCALE GENOMIC DNA]</scope>
    <source>
        <strain evidence="3">CGMCC 1.9106</strain>
    </source>
</reference>